<feature type="chain" id="PRO_5011492428" evidence="3">
    <location>
        <begin position="22"/>
        <end position="430"/>
    </location>
</feature>
<sequence length="430" mass="48699">MRGWCLYWMIGLLSCVTAAGAQPTVDTVHVTHEEAETIFLQRNLRLLAAKLEIDEAKAQVIQAKLWPNPTLAIDEVNLWSNHGAEALGRLSGSWGNHAQIAVDIEQVIQTAGKRRKLMAAEEAGVRVAEQQFEDMLRSLKVELRSQLAELDYAQQREQTYRQVLAQLRKLLQAYQRQVALGNVSQSEYMRLKASEAALNKEIADIRRENREAQQALKVLLGIAPASELVLSGSQPYGNNVEIAKTLQAVAILEWADAYNAELQALRWEVTQAEHQLRYEQAQRTPDVAVNIGYDRGGNIMRDFIGVGVSMDLPLFNRNQGNIRAAQAAVEKHRLLAQEKKIAVGSAAIQAWKSLLMVIDQREQFGPDDEAEMDKLLEGFHHSFAERRVSLLEYLDFLEAYLDTKDYILETNRDSYIHYENLRYYVGDQLP</sequence>
<dbReference type="PANTHER" id="PTHR30203">
    <property type="entry name" value="OUTER MEMBRANE CATION EFFLUX PROTEIN"/>
    <property type="match status" value="1"/>
</dbReference>
<dbReference type="RefSeq" id="WP_090973773.1">
    <property type="nucleotide sequence ID" value="NZ_FOLL01000010.1"/>
</dbReference>
<evidence type="ECO:0000313" key="5">
    <source>
        <dbReference type="Proteomes" id="UP000199577"/>
    </source>
</evidence>
<dbReference type="EMBL" id="FOLL01000010">
    <property type="protein sequence ID" value="SFC39948.1"/>
    <property type="molecule type" value="Genomic_DNA"/>
</dbReference>
<name>A0A1I1IZY1_9SPHI</name>
<accession>A0A1I1IZY1</accession>
<keyword evidence="3" id="KW-0732">Signal</keyword>
<dbReference type="Pfam" id="PF02321">
    <property type="entry name" value="OEP"/>
    <property type="match status" value="2"/>
</dbReference>
<dbReference type="Proteomes" id="UP000199577">
    <property type="component" value="Unassembled WGS sequence"/>
</dbReference>
<evidence type="ECO:0000256" key="2">
    <source>
        <dbReference type="SAM" id="Coils"/>
    </source>
</evidence>
<organism evidence="4 5">
    <name type="scientific">Parapedobacter composti</name>
    <dbReference type="NCBI Taxonomy" id="623281"/>
    <lineage>
        <taxon>Bacteria</taxon>
        <taxon>Pseudomonadati</taxon>
        <taxon>Bacteroidota</taxon>
        <taxon>Sphingobacteriia</taxon>
        <taxon>Sphingobacteriales</taxon>
        <taxon>Sphingobacteriaceae</taxon>
        <taxon>Parapedobacter</taxon>
    </lineage>
</organism>
<feature type="signal peptide" evidence="3">
    <location>
        <begin position="1"/>
        <end position="21"/>
    </location>
</feature>
<comment type="similarity">
    <text evidence="1">Belongs to the outer membrane factor (OMF) (TC 1.B.17) family.</text>
</comment>
<dbReference type="GO" id="GO:0015562">
    <property type="term" value="F:efflux transmembrane transporter activity"/>
    <property type="evidence" value="ECO:0007669"/>
    <property type="project" value="InterPro"/>
</dbReference>
<proteinExistence type="inferred from homology"/>
<gene>
    <name evidence="4" type="ORF">SAMN05421747_11055</name>
</gene>
<dbReference type="STRING" id="623281.SAMN05421747_11055"/>
<evidence type="ECO:0000256" key="3">
    <source>
        <dbReference type="SAM" id="SignalP"/>
    </source>
</evidence>
<keyword evidence="5" id="KW-1185">Reference proteome</keyword>
<dbReference type="SUPFAM" id="SSF56954">
    <property type="entry name" value="Outer membrane efflux proteins (OEP)"/>
    <property type="match status" value="1"/>
</dbReference>
<dbReference type="InterPro" id="IPR003423">
    <property type="entry name" value="OMP_efflux"/>
</dbReference>
<keyword evidence="2" id="KW-0175">Coiled coil</keyword>
<dbReference type="InterPro" id="IPR010131">
    <property type="entry name" value="MdtP/NodT-like"/>
</dbReference>
<dbReference type="PANTHER" id="PTHR30203:SF23">
    <property type="entry name" value="OUTER MEMBRANE EFFLUX PROTEIN"/>
    <property type="match status" value="1"/>
</dbReference>
<dbReference type="OrthoDB" id="9791261at2"/>
<dbReference type="AlphaFoldDB" id="A0A1I1IZY1"/>
<evidence type="ECO:0000313" key="4">
    <source>
        <dbReference type="EMBL" id="SFC39948.1"/>
    </source>
</evidence>
<feature type="coiled-coil region" evidence="2">
    <location>
        <begin position="136"/>
        <end position="215"/>
    </location>
</feature>
<protein>
    <submittedName>
        <fullName evidence="4">Outer membrane protein, cobalt-zinc-cadmium efflux system</fullName>
    </submittedName>
</protein>
<evidence type="ECO:0000256" key="1">
    <source>
        <dbReference type="ARBA" id="ARBA00007613"/>
    </source>
</evidence>
<reference evidence="4 5" key="1">
    <citation type="submission" date="2016-10" db="EMBL/GenBank/DDBJ databases">
        <authorList>
            <person name="de Groot N.N."/>
        </authorList>
    </citation>
    <scope>NUCLEOTIDE SEQUENCE [LARGE SCALE GENOMIC DNA]</scope>
    <source>
        <strain evidence="4 5">DSM 22900</strain>
    </source>
</reference>
<dbReference type="Gene3D" id="1.20.1600.10">
    <property type="entry name" value="Outer membrane efflux proteins (OEP)"/>
    <property type="match status" value="1"/>
</dbReference>
<dbReference type="PROSITE" id="PS51257">
    <property type="entry name" value="PROKAR_LIPOPROTEIN"/>
    <property type="match status" value="1"/>
</dbReference>